<dbReference type="SUPFAM" id="SSF55874">
    <property type="entry name" value="ATPase domain of HSP90 chaperone/DNA topoisomerase II/histidine kinase"/>
    <property type="match status" value="1"/>
</dbReference>
<keyword evidence="14" id="KW-1185">Reference proteome</keyword>
<dbReference type="GO" id="GO:0000155">
    <property type="term" value="F:phosphorelay sensor kinase activity"/>
    <property type="evidence" value="ECO:0007669"/>
    <property type="project" value="InterPro"/>
</dbReference>
<dbReference type="InterPro" id="IPR003660">
    <property type="entry name" value="HAMP_dom"/>
</dbReference>
<feature type="domain" description="HAMP" evidence="12">
    <location>
        <begin position="182"/>
        <end position="235"/>
    </location>
</feature>
<keyword evidence="9" id="KW-0902">Two-component regulatory system</keyword>
<dbReference type="InterPro" id="IPR050428">
    <property type="entry name" value="TCS_sensor_his_kinase"/>
</dbReference>
<proteinExistence type="predicted"/>
<keyword evidence="6" id="KW-0812">Transmembrane</keyword>
<protein>
    <recommendedName>
        <fullName evidence="3">histidine kinase</fullName>
        <ecNumber evidence="3">2.7.13.3</ecNumber>
    </recommendedName>
</protein>
<reference evidence="13 14" key="1">
    <citation type="submission" date="2018-11" db="EMBL/GenBank/DDBJ databases">
        <title>Whole genome sequence of Streptomyces paromomycinus NBRC 15454(T).</title>
        <authorList>
            <person name="Komaki H."/>
            <person name="Tamura T."/>
        </authorList>
    </citation>
    <scope>NUCLEOTIDE SEQUENCE [LARGE SCALE GENOMIC DNA]</scope>
    <source>
        <strain evidence="13 14">NBRC 15454</strain>
    </source>
</reference>
<dbReference type="InterPro" id="IPR005467">
    <property type="entry name" value="His_kinase_dom"/>
</dbReference>
<comment type="subcellular location">
    <subcellularLocation>
        <location evidence="2">Cell membrane</location>
    </subcellularLocation>
</comment>
<evidence type="ECO:0000256" key="8">
    <source>
        <dbReference type="ARBA" id="ARBA00022989"/>
    </source>
</evidence>
<dbReference type="EC" id="2.7.13.3" evidence="3"/>
<dbReference type="SUPFAM" id="SSF47384">
    <property type="entry name" value="Homodimeric domain of signal transducing histidine kinase"/>
    <property type="match status" value="1"/>
</dbReference>
<dbReference type="AlphaFoldDB" id="A0A401W6J7"/>
<dbReference type="PRINTS" id="PR00344">
    <property type="entry name" value="BCTRLSENSOR"/>
</dbReference>
<dbReference type="SUPFAM" id="SSF158472">
    <property type="entry name" value="HAMP domain-like"/>
    <property type="match status" value="1"/>
</dbReference>
<dbReference type="PANTHER" id="PTHR45436:SF5">
    <property type="entry name" value="SENSOR HISTIDINE KINASE TRCS"/>
    <property type="match status" value="1"/>
</dbReference>
<keyword evidence="8" id="KW-1133">Transmembrane helix</keyword>
<dbReference type="Gene3D" id="6.10.340.10">
    <property type="match status" value="1"/>
</dbReference>
<keyword evidence="7 13" id="KW-0418">Kinase</keyword>
<dbReference type="RefSeq" id="WP_170251822.1">
    <property type="nucleotide sequence ID" value="NZ_BHZD01000001.1"/>
</dbReference>
<dbReference type="CDD" id="cd06225">
    <property type="entry name" value="HAMP"/>
    <property type="match status" value="1"/>
</dbReference>
<evidence type="ECO:0000313" key="13">
    <source>
        <dbReference type="EMBL" id="GCD44983.1"/>
    </source>
</evidence>
<dbReference type="InterPro" id="IPR003594">
    <property type="entry name" value="HATPase_dom"/>
</dbReference>
<evidence type="ECO:0000256" key="1">
    <source>
        <dbReference type="ARBA" id="ARBA00000085"/>
    </source>
</evidence>
<sequence length="479" mass="49435">MRGRTAAAAALAMGLVLAVGGGWLYVLLRANLLDNTTSRTEVAARKVAAQADTGALPEVLPSPADGVDLVLVLDAAGQVVATSLRTADPLAAELRGLRPSPGQDSADRVLTGSPAAAAGGARADVVVVRAAPPGGSGRERYVYAVTVLSDVDDATHAIGVALLASAPPLIALAAAIAWAVTGLALRPVTAIRTELAAVSESELDRRVPDPAGGDEIALMARTVNATLDRLEQAVTRQRQFVADASHELRNPIAAVRARLEVALTGGADGCDREHRESVRAALRDTERLQRIAADLLLLARLDAHAPRGAEPVDLALLAAEEGARRPGGGGPRLVVEAGEPVPVRGDPAQLERLLTNLVDNALRYAGAEVRIVAWGDGEAGEHESAAGRAVLEVVDDGPGVPEADRGKVFERFARLDAARDRETGGTGLGLAIARGIARAHGGELTVRGREDGRAGARFVVVLPVQPAEGRRTARAGGHS</sequence>
<dbReference type="Pfam" id="PF02518">
    <property type="entry name" value="HATPase_c"/>
    <property type="match status" value="1"/>
</dbReference>
<dbReference type="PANTHER" id="PTHR45436">
    <property type="entry name" value="SENSOR HISTIDINE KINASE YKOH"/>
    <property type="match status" value="1"/>
</dbReference>
<dbReference type="Gene3D" id="3.30.565.10">
    <property type="entry name" value="Histidine kinase-like ATPase, C-terminal domain"/>
    <property type="match status" value="1"/>
</dbReference>
<organism evidence="13 14">
    <name type="scientific">Streptomyces paromomycinus</name>
    <name type="common">Streptomyces rimosus subsp. paromomycinus</name>
    <dbReference type="NCBI Taxonomy" id="92743"/>
    <lineage>
        <taxon>Bacteria</taxon>
        <taxon>Bacillati</taxon>
        <taxon>Actinomycetota</taxon>
        <taxon>Actinomycetes</taxon>
        <taxon>Kitasatosporales</taxon>
        <taxon>Streptomycetaceae</taxon>
        <taxon>Streptomyces</taxon>
    </lineage>
</organism>
<evidence type="ECO:0000259" key="12">
    <source>
        <dbReference type="PROSITE" id="PS50885"/>
    </source>
</evidence>
<evidence type="ECO:0000256" key="7">
    <source>
        <dbReference type="ARBA" id="ARBA00022777"/>
    </source>
</evidence>
<dbReference type="PROSITE" id="PS50885">
    <property type="entry name" value="HAMP"/>
    <property type="match status" value="1"/>
</dbReference>
<dbReference type="PROSITE" id="PS50109">
    <property type="entry name" value="HIS_KIN"/>
    <property type="match status" value="1"/>
</dbReference>
<dbReference type="Gene3D" id="1.10.287.130">
    <property type="match status" value="1"/>
</dbReference>
<name>A0A401W6J7_STREY</name>
<accession>A0A401W6J7</accession>
<evidence type="ECO:0000256" key="10">
    <source>
        <dbReference type="ARBA" id="ARBA00023136"/>
    </source>
</evidence>
<evidence type="ECO:0000256" key="5">
    <source>
        <dbReference type="ARBA" id="ARBA00022679"/>
    </source>
</evidence>
<dbReference type="EMBL" id="BHZD01000001">
    <property type="protein sequence ID" value="GCD44983.1"/>
    <property type="molecule type" value="Genomic_DNA"/>
</dbReference>
<comment type="caution">
    <text evidence="13">The sequence shown here is derived from an EMBL/GenBank/DDBJ whole genome shotgun (WGS) entry which is preliminary data.</text>
</comment>
<comment type="catalytic activity">
    <reaction evidence="1">
        <text>ATP + protein L-histidine = ADP + protein N-phospho-L-histidine.</text>
        <dbReference type="EC" id="2.7.13.3"/>
    </reaction>
</comment>
<keyword evidence="10" id="KW-0472">Membrane</keyword>
<dbReference type="Pfam" id="PF00512">
    <property type="entry name" value="HisKA"/>
    <property type="match status" value="1"/>
</dbReference>
<keyword evidence="5" id="KW-0808">Transferase</keyword>
<dbReference type="SMART" id="SM00388">
    <property type="entry name" value="HisKA"/>
    <property type="match status" value="1"/>
</dbReference>
<dbReference type="InterPro" id="IPR036097">
    <property type="entry name" value="HisK_dim/P_sf"/>
</dbReference>
<dbReference type="InterPro" id="IPR004358">
    <property type="entry name" value="Sig_transdc_His_kin-like_C"/>
</dbReference>
<dbReference type="GO" id="GO:0005886">
    <property type="term" value="C:plasma membrane"/>
    <property type="evidence" value="ECO:0007669"/>
    <property type="project" value="UniProtKB-SubCell"/>
</dbReference>
<dbReference type="Proteomes" id="UP000286746">
    <property type="component" value="Unassembled WGS sequence"/>
</dbReference>
<dbReference type="SMART" id="SM00387">
    <property type="entry name" value="HATPase_c"/>
    <property type="match status" value="1"/>
</dbReference>
<gene>
    <name evidence="13" type="ORF">GKJPGBOP_04702</name>
</gene>
<dbReference type="InterPro" id="IPR036890">
    <property type="entry name" value="HATPase_C_sf"/>
</dbReference>
<evidence type="ECO:0000313" key="14">
    <source>
        <dbReference type="Proteomes" id="UP000286746"/>
    </source>
</evidence>
<evidence type="ECO:0000256" key="3">
    <source>
        <dbReference type="ARBA" id="ARBA00012438"/>
    </source>
</evidence>
<dbReference type="SMART" id="SM00304">
    <property type="entry name" value="HAMP"/>
    <property type="match status" value="1"/>
</dbReference>
<evidence type="ECO:0000259" key="11">
    <source>
        <dbReference type="PROSITE" id="PS50109"/>
    </source>
</evidence>
<evidence type="ECO:0000256" key="4">
    <source>
        <dbReference type="ARBA" id="ARBA00022553"/>
    </source>
</evidence>
<evidence type="ECO:0000256" key="2">
    <source>
        <dbReference type="ARBA" id="ARBA00004236"/>
    </source>
</evidence>
<feature type="domain" description="Histidine kinase" evidence="11">
    <location>
        <begin position="243"/>
        <end position="466"/>
    </location>
</feature>
<keyword evidence="4" id="KW-0597">Phosphoprotein</keyword>
<dbReference type="CDD" id="cd00082">
    <property type="entry name" value="HisKA"/>
    <property type="match status" value="1"/>
</dbReference>
<dbReference type="Pfam" id="PF00672">
    <property type="entry name" value="HAMP"/>
    <property type="match status" value="1"/>
</dbReference>
<dbReference type="CDD" id="cd00075">
    <property type="entry name" value="HATPase"/>
    <property type="match status" value="1"/>
</dbReference>
<evidence type="ECO:0000256" key="9">
    <source>
        <dbReference type="ARBA" id="ARBA00023012"/>
    </source>
</evidence>
<evidence type="ECO:0000256" key="6">
    <source>
        <dbReference type="ARBA" id="ARBA00022692"/>
    </source>
</evidence>
<dbReference type="InterPro" id="IPR003661">
    <property type="entry name" value="HisK_dim/P_dom"/>
</dbReference>